<dbReference type="AlphaFoldDB" id="A0A343VR72"/>
<gene>
    <name evidence="1" type="ORF">B5P44_p00101</name>
</gene>
<proteinExistence type="predicted"/>
<protein>
    <submittedName>
        <fullName evidence="1">Uncharacterized protein</fullName>
    </submittedName>
</protein>
<sequence length="122" mass="13682">MLITHEDTDTVAVETIYLVQITLSAPGAPFRAVLYRENTSWFDDDPTPDIDQEIVCERDLTVSLPAIFSAVDSWLVREHRMRTVPNSWQPGESGADTGVVLMFEARAAAATLKRDVFDFLTH</sequence>
<geneLocation type="plasmid" evidence="1">
    <name>pCBMA213_1</name>
</geneLocation>
<evidence type="ECO:0000313" key="1">
    <source>
        <dbReference type="EMBL" id="AVN58396.1"/>
    </source>
</evidence>
<keyword evidence="1" id="KW-0614">Plasmid</keyword>
<accession>A0A343VR72</accession>
<organism evidence="1">
    <name type="scientific">Mycolicibacterium sp. CBMA 213</name>
    <dbReference type="NCBI Taxonomy" id="1968788"/>
    <lineage>
        <taxon>Bacteria</taxon>
        <taxon>Bacillati</taxon>
        <taxon>Actinomycetota</taxon>
        <taxon>Actinomycetes</taxon>
        <taxon>Mycobacteriales</taxon>
        <taxon>Mycobacteriaceae</taxon>
        <taxon>Mycolicibacterium</taxon>
    </lineage>
</organism>
<name>A0A343VR72_9MYCO</name>
<dbReference type="RefSeq" id="WP_155921857.1">
    <property type="nucleotide sequence ID" value="NZ_MF600313.1"/>
</dbReference>
<dbReference type="EMBL" id="MF600313">
    <property type="protein sequence ID" value="AVN58396.1"/>
    <property type="molecule type" value="Genomic_DNA"/>
</dbReference>
<reference evidence="1" key="1">
    <citation type="journal article" date="2018" name="Front. Microbiol.">
        <title>Beyond the Limits: tRNA Array Units in Mycobacterium Genomes.</title>
        <authorList>
            <person name="Morgado S.M."/>
            <person name="Vicente A.C."/>
        </authorList>
    </citation>
    <scope>NUCLEOTIDE SEQUENCE</scope>
    <source>
        <strain evidence="1">CBMA 213</strain>
        <plasmid evidence="1">pCBMA213_1</plasmid>
    </source>
</reference>